<organism evidence="1 2">
    <name type="scientific">Primorskyibacter sedentarius</name>
    <dbReference type="NCBI Taxonomy" id="745311"/>
    <lineage>
        <taxon>Bacteria</taxon>
        <taxon>Pseudomonadati</taxon>
        <taxon>Pseudomonadota</taxon>
        <taxon>Alphaproteobacteria</taxon>
        <taxon>Rhodobacterales</taxon>
        <taxon>Roseobacteraceae</taxon>
        <taxon>Primorskyibacter</taxon>
    </lineage>
</organism>
<gene>
    <name evidence="1" type="ORF">EDD52_1231</name>
</gene>
<reference evidence="1 2" key="1">
    <citation type="submission" date="2019-03" db="EMBL/GenBank/DDBJ databases">
        <title>Genomic Encyclopedia of Type Strains, Phase IV (KMG-IV): sequencing the most valuable type-strain genomes for metagenomic binning, comparative biology and taxonomic classification.</title>
        <authorList>
            <person name="Goeker M."/>
        </authorList>
    </citation>
    <scope>NUCLEOTIDE SEQUENCE [LARGE SCALE GENOMIC DNA]</scope>
    <source>
        <strain evidence="1 2">DSM 104836</strain>
    </source>
</reference>
<comment type="caution">
    <text evidence="1">The sequence shown here is derived from an EMBL/GenBank/DDBJ whole genome shotgun (WGS) entry which is preliminary data.</text>
</comment>
<keyword evidence="2" id="KW-1185">Reference proteome</keyword>
<accession>A0A4R3J2S5</accession>
<sequence>MSREDLCDIVRRILCNDVWHLDMSKKTLNQANLEKLGAETLAELVMELVKGSAVLQRRARMALSAAQGPGEVAADLRKRFASLRRSTSFVNWRKQRALVKDLEGLLGMIETSVIPHDANEAFELLWAFLQLALSIHERTDDSNGAVGGIMGEAMELIAKIAPKISTDRIALAERVLDAVADAGYGEFDGIIPATAEALGQDGLEHLKQITKAWADAPPTEEELEQYQGYGLMSSAEDSVRRNKQLTRSIILADVADAQGDVDAYMARYSAEQLTYGTIAPDVARRLLDAGRVDEAFVIVTRARVAEDGKSYRMFRYDLDAVYEDCLDRQGKTDELKAHLWTTFEQTLNPASLRKYLKLLPDFDDIEAEEAALDFAETYQHLEAAIRFLVDWPSHERAARVVLARAEELNGDAYHTLTTAADTLAPEHPLAATLIRRAMVLDTLSGGKSKRYRYAARHLGDCQSSDAAIEDYGDFASHGQFLEMLKQDHGRKHGFWRLADP</sequence>
<evidence type="ECO:0000313" key="1">
    <source>
        <dbReference type="EMBL" id="TCS58971.1"/>
    </source>
</evidence>
<dbReference type="EMBL" id="SLZU01000023">
    <property type="protein sequence ID" value="TCS58971.1"/>
    <property type="molecule type" value="Genomic_DNA"/>
</dbReference>
<dbReference type="AlphaFoldDB" id="A0A4R3J2S5"/>
<dbReference type="InterPro" id="IPR049245">
    <property type="entry name" value="DUF6880"/>
</dbReference>
<proteinExistence type="predicted"/>
<dbReference type="Proteomes" id="UP000295696">
    <property type="component" value="Unassembled WGS sequence"/>
</dbReference>
<dbReference type="Pfam" id="PF21810">
    <property type="entry name" value="DUF6880"/>
    <property type="match status" value="1"/>
</dbReference>
<name>A0A4R3J2S5_9RHOB</name>
<protein>
    <submittedName>
        <fullName evidence="1">Uncharacterized protein</fullName>
    </submittedName>
</protein>
<evidence type="ECO:0000313" key="2">
    <source>
        <dbReference type="Proteomes" id="UP000295696"/>
    </source>
</evidence>